<accession>A0A1R3KDS2</accession>
<dbReference type="AlphaFoldDB" id="A0A1R3KDS2"/>
<dbReference type="EMBL" id="AWWV01005453">
    <property type="protein sequence ID" value="OMP05232.1"/>
    <property type="molecule type" value="Genomic_DNA"/>
</dbReference>
<reference evidence="1 2" key="1">
    <citation type="submission" date="2013-09" db="EMBL/GenBank/DDBJ databases">
        <title>Corchorus capsularis genome sequencing.</title>
        <authorList>
            <person name="Alam M."/>
            <person name="Haque M.S."/>
            <person name="Islam M.S."/>
            <person name="Emdad E.M."/>
            <person name="Islam M.M."/>
            <person name="Ahmed B."/>
            <person name="Halim A."/>
            <person name="Hossen Q.M.M."/>
            <person name="Hossain M.Z."/>
            <person name="Ahmed R."/>
            <person name="Khan M.M."/>
            <person name="Islam R."/>
            <person name="Rashid M.M."/>
            <person name="Khan S.A."/>
            <person name="Rahman M.S."/>
            <person name="Alam M."/>
        </authorList>
    </citation>
    <scope>NUCLEOTIDE SEQUENCE [LARGE SCALE GENOMIC DNA]</scope>
    <source>
        <strain evidence="2">cv. CVL-1</strain>
        <tissue evidence="1">Whole seedling</tissue>
    </source>
</reference>
<keyword evidence="2" id="KW-1185">Reference proteome</keyword>
<protein>
    <submittedName>
        <fullName evidence="1">Uncharacterized protein</fullName>
    </submittedName>
</protein>
<sequence length="24" mass="2692">MDGKKQIEVSLRSQSLLWKAEGST</sequence>
<name>A0A1R3KDS2_COCAP</name>
<gene>
    <name evidence="1" type="ORF">CCACVL1_01989</name>
</gene>
<proteinExistence type="predicted"/>
<organism evidence="1 2">
    <name type="scientific">Corchorus capsularis</name>
    <name type="common">Jute</name>
    <dbReference type="NCBI Taxonomy" id="210143"/>
    <lineage>
        <taxon>Eukaryota</taxon>
        <taxon>Viridiplantae</taxon>
        <taxon>Streptophyta</taxon>
        <taxon>Embryophyta</taxon>
        <taxon>Tracheophyta</taxon>
        <taxon>Spermatophyta</taxon>
        <taxon>Magnoliopsida</taxon>
        <taxon>eudicotyledons</taxon>
        <taxon>Gunneridae</taxon>
        <taxon>Pentapetalae</taxon>
        <taxon>rosids</taxon>
        <taxon>malvids</taxon>
        <taxon>Malvales</taxon>
        <taxon>Malvaceae</taxon>
        <taxon>Grewioideae</taxon>
        <taxon>Apeibeae</taxon>
        <taxon>Corchorus</taxon>
    </lineage>
</organism>
<evidence type="ECO:0000313" key="2">
    <source>
        <dbReference type="Proteomes" id="UP000188268"/>
    </source>
</evidence>
<dbReference type="Gramene" id="OMP05232">
    <property type="protein sequence ID" value="OMP05232"/>
    <property type="gene ID" value="CCACVL1_01989"/>
</dbReference>
<dbReference type="Proteomes" id="UP000188268">
    <property type="component" value="Unassembled WGS sequence"/>
</dbReference>
<comment type="caution">
    <text evidence="1">The sequence shown here is derived from an EMBL/GenBank/DDBJ whole genome shotgun (WGS) entry which is preliminary data.</text>
</comment>
<evidence type="ECO:0000313" key="1">
    <source>
        <dbReference type="EMBL" id="OMP05232.1"/>
    </source>
</evidence>